<dbReference type="EMBL" id="NCEQ01000006">
    <property type="protein sequence ID" value="OYX57270.1"/>
    <property type="molecule type" value="Genomic_DNA"/>
</dbReference>
<accession>A0A258HJV3</accession>
<dbReference type="NCBIfam" id="NF038032">
    <property type="entry name" value="CehA_McbA_metalo"/>
    <property type="match status" value="1"/>
</dbReference>
<reference evidence="1 2" key="1">
    <citation type="submission" date="2017-03" db="EMBL/GenBank/DDBJ databases">
        <title>Lifting the veil on microbial sulfur biogeochemistry in mining wastewaters.</title>
        <authorList>
            <person name="Kantor R.S."/>
            <person name="Colenbrander Nelson T."/>
            <person name="Marshall S."/>
            <person name="Bennett D."/>
            <person name="Apte S."/>
            <person name="Camacho D."/>
            <person name="Thomas B.C."/>
            <person name="Warren L.A."/>
            <person name="Banfield J.F."/>
        </authorList>
    </citation>
    <scope>NUCLEOTIDE SEQUENCE [LARGE SCALE GENOMIC DNA]</scope>
    <source>
        <strain evidence="1">32-68-21</strain>
    </source>
</reference>
<evidence type="ECO:0000313" key="2">
    <source>
        <dbReference type="Proteomes" id="UP000216147"/>
    </source>
</evidence>
<dbReference type="GO" id="GO:0004534">
    <property type="term" value="F:5'-3' RNA exonuclease activity"/>
    <property type="evidence" value="ECO:0007669"/>
    <property type="project" value="TreeGrafter"/>
</dbReference>
<dbReference type="PANTHER" id="PTHR42924:SF3">
    <property type="entry name" value="POLYMERASE_HISTIDINOL PHOSPHATASE N-TERMINAL DOMAIN-CONTAINING PROTEIN"/>
    <property type="match status" value="1"/>
</dbReference>
<evidence type="ECO:0000313" key="1">
    <source>
        <dbReference type="EMBL" id="OYX57270.1"/>
    </source>
</evidence>
<proteinExistence type="predicted"/>
<evidence type="ECO:0008006" key="3">
    <source>
        <dbReference type="Google" id="ProtNLM"/>
    </source>
</evidence>
<sequence>MLRRLSTISAGLVWAVALAGILLCSGLVVGSGPASAEAGRPSVQTDPGVSRNLTLTGALTGADHQTYVEVPFDVPAGMERLTLSFEYDRADRTVIDLGLRDPNGLRGWSGGNKSTITVATSDATPSYVPGPVIAGRWNLILGVPNIRQGVTANWTARITMISAEAPPPESAFMDGAVRPGPGWYRGDFHTHTGQSDGSCDSRTGRRIPCPAFRTLERASAAGLDFVAVTEHNTPSAFAELRSLQAYYDTLLILPGREITTFFGHMNAIGPTGPLPFELGSPRLPDFSDLLGAVEAQGGIVSINHPGMPSGEACMGCGWVVPMPDCTRITAVEVANGGTMRLTGSAEGQFSHLPFWEALLDRGCRTTAIAGSDSHDPDAPLERQLPVGTPTTVVYARDLSQIAILDGVRSGRVFIDLVGRPGTSVDLSATAGESSAVMGGRLQVAEDQEVHLTIAVSGVAGGRVELVSGTAGSSGLTDLSITTNEEKIELSFRKSELKKWLRVNIRNLDGDIVLISNPIFFH</sequence>
<dbReference type="Proteomes" id="UP000216147">
    <property type="component" value="Unassembled WGS sequence"/>
</dbReference>
<dbReference type="AlphaFoldDB" id="A0A258HJV3"/>
<dbReference type="Gene3D" id="3.20.20.140">
    <property type="entry name" value="Metal-dependent hydrolases"/>
    <property type="match status" value="1"/>
</dbReference>
<gene>
    <name evidence="1" type="ORF">B7Y86_06065</name>
</gene>
<name>A0A258HJV3_9CAUL</name>
<comment type="caution">
    <text evidence="1">The sequence shown here is derived from an EMBL/GenBank/DDBJ whole genome shotgun (WGS) entry which is preliminary data.</text>
</comment>
<dbReference type="InterPro" id="IPR052018">
    <property type="entry name" value="PHP_domain"/>
</dbReference>
<organism evidence="1 2">
    <name type="scientific">Brevundimonas subvibrioides</name>
    <dbReference type="NCBI Taxonomy" id="74313"/>
    <lineage>
        <taxon>Bacteria</taxon>
        <taxon>Pseudomonadati</taxon>
        <taxon>Pseudomonadota</taxon>
        <taxon>Alphaproteobacteria</taxon>
        <taxon>Caulobacterales</taxon>
        <taxon>Caulobacteraceae</taxon>
        <taxon>Brevundimonas</taxon>
    </lineage>
</organism>
<protein>
    <recommendedName>
        <fullName evidence="3">Phosphotransferase</fullName>
    </recommendedName>
</protein>
<dbReference type="PANTHER" id="PTHR42924">
    <property type="entry name" value="EXONUCLEASE"/>
    <property type="match status" value="1"/>
</dbReference>
<dbReference type="GO" id="GO:0035312">
    <property type="term" value="F:5'-3' DNA exonuclease activity"/>
    <property type="evidence" value="ECO:0007669"/>
    <property type="project" value="TreeGrafter"/>
</dbReference>
<dbReference type="InterPro" id="IPR016195">
    <property type="entry name" value="Pol/histidinol_Pase-like"/>
</dbReference>
<dbReference type="SUPFAM" id="SSF89550">
    <property type="entry name" value="PHP domain-like"/>
    <property type="match status" value="1"/>
</dbReference>